<protein>
    <recommendedName>
        <fullName evidence="3">Abi family protein</fullName>
    </recommendedName>
</protein>
<dbReference type="Proteomes" id="UP000231179">
    <property type="component" value="Chromosome"/>
</dbReference>
<reference evidence="1 2" key="1">
    <citation type="submission" date="2017-11" db="EMBL/GenBank/DDBJ databases">
        <title>Complete genome sequence of Spiroplasma clarkii CN-5 (DSM 19994).</title>
        <authorList>
            <person name="Tsai Y.-M."/>
            <person name="Chang A."/>
            <person name="Lo W.-S."/>
            <person name="Kuo C.-H."/>
        </authorList>
    </citation>
    <scope>NUCLEOTIDE SEQUENCE [LARGE SCALE GENOMIC DNA]</scope>
    <source>
        <strain evidence="1 2">CN-5</strain>
    </source>
</reference>
<dbReference type="EMBL" id="CP024870">
    <property type="protein sequence ID" value="ATX71148.1"/>
    <property type="molecule type" value="Genomic_DNA"/>
</dbReference>
<dbReference type="AlphaFoldDB" id="A0A2K8KHI3"/>
<sequence>MIESKKKKLPLNISIDKFVSKMIFPDEDNKLEEECRNYLRLKGVAYLTQLANFIELNDNGKIEYLKVSKLYRYDKRIRNILYKFLSAFEESIRAFIANKFLDNVSEFKSESQKNGKKIGKKLMGKLSECKSLSFSLGSLSLSELMELFNIFTADEQVLLFENLDHIDENLSAVRELRNAVSHHRMLFVYDEFSECWIDGIQKEGNLINSIKNLRELIDPFYKDYLTSAINDSCEDKQDKLFGEYLVKKAIIKL</sequence>
<evidence type="ECO:0000313" key="2">
    <source>
        <dbReference type="Proteomes" id="UP000231179"/>
    </source>
</evidence>
<dbReference type="RefSeq" id="WP_100254689.1">
    <property type="nucleotide sequence ID" value="NZ_CP024870.1"/>
</dbReference>
<evidence type="ECO:0000313" key="1">
    <source>
        <dbReference type="EMBL" id="ATX71148.1"/>
    </source>
</evidence>
<keyword evidence="2" id="KW-1185">Reference proteome</keyword>
<name>A0A2K8KHI3_9MOLU</name>
<accession>A0A2K8KHI3</accession>
<evidence type="ECO:0008006" key="3">
    <source>
        <dbReference type="Google" id="ProtNLM"/>
    </source>
</evidence>
<gene>
    <name evidence="1" type="ORF">SCLAR_v1c08400</name>
</gene>
<organism evidence="1 2">
    <name type="scientific">Spiroplasma clarkii</name>
    <dbReference type="NCBI Taxonomy" id="2139"/>
    <lineage>
        <taxon>Bacteria</taxon>
        <taxon>Bacillati</taxon>
        <taxon>Mycoplasmatota</taxon>
        <taxon>Mollicutes</taxon>
        <taxon>Entomoplasmatales</taxon>
        <taxon>Spiroplasmataceae</taxon>
        <taxon>Spiroplasma</taxon>
    </lineage>
</organism>
<proteinExistence type="predicted"/>